<evidence type="ECO:0000256" key="2">
    <source>
        <dbReference type="ARBA" id="ARBA00023043"/>
    </source>
</evidence>
<dbReference type="AlphaFoldDB" id="A0A6A6SGT8"/>
<dbReference type="OrthoDB" id="5596414at2759"/>
<keyword evidence="5" id="KW-1185">Reference proteome</keyword>
<dbReference type="Pfam" id="PF12796">
    <property type="entry name" value="Ank_2"/>
    <property type="match status" value="1"/>
</dbReference>
<evidence type="ECO:0000256" key="3">
    <source>
        <dbReference type="PROSITE-ProRule" id="PRU00023"/>
    </source>
</evidence>
<dbReference type="GO" id="GO:0085020">
    <property type="term" value="P:protein K6-linked ubiquitination"/>
    <property type="evidence" value="ECO:0007669"/>
    <property type="project" value="TreeGrafter"/>
</dbReference>
<dbReference type="PROSITE" id="PS50297">
    <property type="entry name" value="ANK_REP_REGION"/>
    <property type="match status" value="2"/>
</dbReference>
<dbReference type="PROSITE" id="PS50088">
    <property type="entry name" value="ANK_REPEAT"/>
    <property type="match status" value="2"/>
</dbReference>
<dbReference type="PANTHER" id="PTHR24171:SF8">
    <property type="entry name" value="BRCA1-ASSOCIATED RING DOMAIN PROTEIN 1"/>
    <property type="match status" value="1"/>
</dbReference>
<dbReference type="PANTHER" id="PTHR24171">
    <property type="entry name" value="ANKYRIN REPEAT DOMAIN-CONTAINING PROTEIN 39-RELATED"/>
    <property type="match status" value="1"/>
</dbReference>
<evidence type="ECO:0000313" key="4">
    <source>
        <dbReference type="EMBL" id="KAF2647105.1"/>
    </source>
</evidence>
<feature type="repeat" description="ANK" evidence="3">
    <location>
        <begin position="74"/>
        <end position="100"/>
    </location>
</feature>
<keyword evidence="2 3" id="KW-0040">ANK repeat</keyword>
<sequence length="100" mass="10576">ADSYQRVRGRDEFLEAASAGQVEHLKILISSGVGISAKGDDGSTALHCAARTGQLSVIDYLLGSNADIEAKNDSGRTPLHEAVRGGHKKVVRHLLNIGVE</sequence>
<keyword evidence="1" id="KW-0677">Repeat</keyword>
<evidence type="ECO:0000256" key="1">
    <source>
        <dbReference type="ARBA" id="ARBA00022737"/>
    </source>
</evidence>
<name>A0A6A6SGT8_9PLEO</name>
<dbReference type="SMART" id="SM00248">
    <property type="entry name" value="ANK"/>
    <property type="match status" value="3"/>
</dbReference>
<reference evidence="4" key="1">
    <citation type="journal article" date="2020" name="Stud. Mycol.">
        <title>101 Dothideomycetes genomes: a test case for predicting lifestyles and emergence of pathogens.</title>
        <authorList>
            <person name="Haridas S."/>
            <person name="Albert R."/>
            <person name="Binder M."/>
            <person name="Bloem J."/>
            <person name="Labutti K."/>
            <person name="Salamov A."/>
            <person name="Andreopoulos B."/>
            <person name="Baker S."/>
            <person name="Barry K."/>
            <person name="Bills G."/>
            <person name="Bluhm B."/>
            <person name="Cannon C."/>
            <person name="Castanera R."/>
            <person name="Culley D."/>
            <person name="Daum C."/>
            <person name="Ezra D."/>
            <person name="Gonzalez J."/>
            <person name="Henrissat B."/>
            <person name="Kuo A."/>
            <person name="Liang C."/>
            <person name="Lipzen A."/>
            <person name="Lutzoni F."/>
            <person name="Magnuson J."/>
            <person name="Mondo S."/>
            <person name="Nolan M."/>
            <person name="Ohm R."/>
            <person name="Pangilinan J."/>
            <person name="Park H.-J."/>
            <person name="Ramirez L."/>
            <person name="Alfaro M."/>
            <person name="Sun H."/>
            <person name="Tritt A."/>
            <person name="Yoshinaga Y."/>
            <person name="Zwiers L.-H."/>
            <person name="Turgeon B."/>
            <person name="Goodwin S."/>
            <person name="Spatafora J."/>
            <person name="Crous P."/>
            <person name="Grigoriev I."/>
        </authorList>
    </citation>
    <scope>NUCLEOTIDE SEQUENCE</scope>
    <source>
        <strain evidence="4">CBS 122681</strain>
    </source>
</reference>
<organism evidence="4 5">
    <name type="scientific">Lophiostoma macrostomum CBS 122681</name>
    <dbReference type="NCBI Taxonomy" id="1314788"/>
    <lineage>
        <taxon>Eukaryota</taxon>
        <taxon>Fungi</taxon>
        <taxon>Dikarya</taxon>
        <taxon>Ascomycota</taxon>
        <taxon>Pezizomycotina</taxon>
        <taxon>Dothideomycetes</taxon>
        <taxon>Pleosporomycetidae</taxon>
        <taxon>Pleosporales</taxon>
        <taxon>Lophiostomataceae</taxon>
        <taxon>Lophiostoma</taxon>
    </lineage>
</organism>
<feature type="repeat" description="ANK" evidence="3">
    <location>
        <begin position="41"/>
        <end position="73"/>
    </location>
</feature>
<dbReference type="Proteomes" id="UP000799324">
    <property type="component" value="Unassembled WGS sequence"/>
</dbReference>
<gene>
    <name evidence="4" type="ORF">K491DRAFT_553001</name>
</gene>
<feature type="non-terminal residue" evidence="4">
    <location>
        <position position="100"/>
    </location>
</feature>
<dbReference type="EMBL" id="MU004687">
    <property type="protein sequence ID" value="KAF2647105.1"/>
    <property type="molecule type" value="Genomic_DNA"/>
</dbReference>
<accession>A0A6A6SGT8</accession>
<proteinExistence type="predicted"/>
<dbReference type="GO" id="GO:0004842">
    <property type="term" value="F:ubiquitin-protein transferase activity"/>
    <property type="evidence" value="ECO:0007669"/>
    <property type="project" value="TreeGrafter"/>
</dbReference>
<dbReference type="InterPro" id="IPR036770">
    <property type="entry name" value="Ankyrin_rpt-contain_sf"/>
</dbReference>
<feature type="non-terminal residue" evidence="4">
    <location>
        <position position="1"/>
    </location>
</feature>
<dbReference type="SUPFAM" id="SSF48403">
    <property type="entry name" value="Ankyrin repeat"/>
    <property type="match status" value="1"/>
</dbReference>
<dbReference type="InterPro" id="IPR002110">
    <property type="entry name" value="Ankyrin_rpt"/>
</dbReference>
<dbReference type="Gene3D" id="1.25.40.20">
    <property type="entry name" value="Ankyrin repeat-containing domain"/>
    <property type="match status" value="1"/>
</dbReference>
<protein>
    <submittedName>
        <fullName evidence="4">Ankyrin repeat protein</fullName>
    </submittedName>
</protein>
<evidence type="ECO:0000313" key="5">
    <source>
        <dbReference type="Proteomes" id="UP000799324"/>
    </source>
</evidence>